<dbReference type="PANTHER" id="PTHR48100:SF59">
    <property type="entry name" value="ADENOSYLCOBALAMIN_ALPHA-RIBAZOLE PHOSPHATASE"/>
    <property type="match status" value="1"/>
</dbReference>
<accession>A0A143H9V4</accession>
<feature type="binding site" evidence="2">
    <location>
        <position position="58"/>
    </location>
    <ligand>
        <name>substrate</name>
    </ligand>
</feature>
<dbReference type="SUPFAM" id="SSF53254">
    <property type="entry name" value="Phosphoglycerate mutase-like"/>
    <property type="match status" value="1"/>
</dbReference>
<dbReference type="InterPro" id="IPR050275">
    <property type="entry name" value="PGM_Phosphatase"/>
</dbReference>
<dbReference type="PANTHER" id="PTHR48100">
    <property type="entry name" value="BROAD-SPECIFICITY PHOSPHATASE YOR283W-RELATED"/>
    <property type="match status" value="1"/>
</dbReference>
<dbReference type="GO" id="GO:0016791">
    <property type="term" value="F:phosphatase activity"/>
    <property type="evidence" value="ECO:0007669"/>
    <property type="project" value="TreeGrafter"/>
</dbReference>
<dbReference type="PROSITE" id="PS00175">
    <property type="entry name" value="PG_MUTASE"/>
    <property type="match status" value="1"/>
</dbReference>
<dbReference type="InterPro" id="IPR029033">
    <property type="entry name" value="His_PPase_superfam"/>
</dbReference>
<reference evidence="4" key="2">
    <citation type="submission" date="2016-03" db="EMBL/GenBank/DDBJ databases">
        <authorList>
            <person name="Ploux O."/>
        </authorList>
    </citation>
    <scope>NUCLEOTIDE SEQUENCE [LARGE SCALE GENOMIC DNA]</scope>
    <source>
        <strain evidence="4">PP9</strain>
    </source>
</reference>
<sequence>MTKIYMLRHGETDWNLAGKIQGGTDTVLNENGKRQAIACRSYFQDKNCQAIFSSTLQRARQTATIMNETLHLPLILIDEFKERNFGKAEGLTLEERLKLYPSKQYPNQESMESLCQRLAKGLHKIQQSYPHDEVILVTHGAVIHTIFDLVEKMAIFQEVPRLSNGGISTISYEKEKWLLETYNDTSYMKDLK</sequence>
<dbReference type="AlphaFoldDB" id="A0A143H9V4"/>
<keyword evidence="4" id="KW-1185">Reference proteome</keyword>
<reference evidence="3 4" key="1">
    <citation type="journal article" date="2016" name="Genome Announc.">
        <title>Whole-Genome Sequence of Rummeliibacillus stabekisii Strain PP9 Isolated from Antarctic Soil.</title>
        <authorList>
            <person name="da Mota F.F."/>
            <person name="Vollu R.E."/>
            <person name="Jurelevicius D."/>
            <person name="Seldin L."/>
        </authorList>
    </citation>
    <scope>NUCLEOTIDE SEQUENCE [LARGE SCALE GENOMIC DNA]</scope>
    <source>
        <strain evidence="3 4">PP9</strain>
    </source>
</reference>
<dbReference type="GO" id="GO:0005524">
    <property type="term" value="F:ATP binding"/>
    <property type="evidence" value="ECO:0007669"/>
    <property type="project" value="InterPro"/>
</dbReference>
<dbReference type="InterPro" id="IPR013078">
    <property type="entry name" value="His_Pase_superF_clade-1"/>
</dbReference>
<evidence type="ECO:0000256" key="1">
    <source>
        <dbReference type="PIRSR" id="PIRSR613078-1"/>
    </source>
</evidence>
<feature type="binding site" evidence="2">
    <location>
        <begin position="8"/>
        <end position="15"/>
    </location>
    <ligand>
        <name>substrate</name>
    </ligand>
</feature>
<dbReference type="KEGG" id="rst:ATY39_01630"/>
<protein>
    <submittedName>
        <fullName evidence="3">Phosphoglycerate mutase</fullName>
    </submittedName>
</protein>
<dbReference type="SMART" id="SM00855">
    <property type="entry name" value="PGAM"/>
    <property type="match status" value="1"/>
</dbReference>
<dbReference type="CDD" id="cd07067">
    <property type="entry name" value="HP_PGM_like"/>
    <property type="match status" value="1"/>
</dbReference>
<dbReference type="OrthoDB" id="9782128at2"/>
<dbReference type="STRING" id="241244.ATY39_01630"/>
<feature type="active site" description="Proton donor/acceptor" evidence="1">
    <location>
        <position position="82"/>
    </location>
</feature>
<dbReference type="GO" id="GO:0005737">
    <property type="term" value="C:cytoplasm"/>
    <property type="evidence" value="ECO:0007669"/>
    <property type="project" value="TreeGrafter"/>
</dbReference>
<dbReference type="EMBL" id="CP014806">
    <property type="protein sequence ID" value="AMW98229.1"/>
    <property type="molecule type" value="Genomic_DNA"/>
</dbReference>
<evidence type="ECO:0000313" key="4">
    <source>
        <dbReference type="Proteomes" id="UP000076021"/>
    </source>
</evidence>
<dbReference type="Proteomes" id="UP000076021">
    <property type="component" value="Chromosome"/>
</dbReference>
<evidence type="ECO:0000313" key="3">
    <source>
        <dbReference type="EMBL" id="AMW98229.1"/>
    </source>
</evidence>
<name>A0A143H9V4_9BACL</name>
<dbReference type="InterPro" id="IPR003094">
    <property type="entry name" value="6Pfruct_kin"/>
</dbReference>
<dbReference type="Pfam" id="PF00300">
    <property type="entry name" value="His_Phos_1"/>
    <property type="match status" value="1"/>
</dbReference>
<feature type="active site" description="Tele-phosphohistidine intermediate" evidence="1">
    <location>
        <position position="9"/>
    </location>
</feature>
<dbReference type="Gene3D" id="3.40.50.1240">
    <property type="entry name" value="Phosphoglycerate mutase-like"/>
    <property type="match status" value="1"/>
</dbReference>
<dbReference type="PRINTS" id="PR00991">
    <property type="entry name" value="6PFRUCTKNASE"/>
</dbReference>
<dbReference type="GO" id="GO:0006003">
    <property type="term" value="P:fructose 2,6-bisphosphate metabolic process"/>
    <property type="evidence" value="ECO:0007669"/>
    <property type="project" value="InterPro"/>
</dbReference>
<organism evidence="3 4">
    <name type="scientific">Rummeliibacillus stabekisii</name>
    <dbReference type="NCBI Taxonomy" id="241244"/>
    <lineage>
        <taxon>Bacteria</taxon>
        <taxon>Bacillati</taxon>
        <taxon>Bacillota</taxon>
        <taxon>Bacilli</taxon>
        <taxon>Bacillales</taxon>
        <taxon>Caryophanaceae</taxon>
        <taxon>Rummeliibacillus</taxon>
    </lineage>
</organism>
<gene>
    <name evidence="3" type="ORF">ATY39_01630</name>
</gene>
<proteinExistence type="predicted"/>
<evidence type="ECO:0000256" key="2">
    <source>
        <dbReference type="PIRSR" id="PIRSR613078-2"/>
    </source>
</evidence>
<dbReference type="InterPro" id="IPR001345">
    <property type="entry name" value="PG/BPGM_mutase_AS"/>
</dbReference>
<dbReference type="RefSeq" id="WP_066784864.1">
    <property type="nucleotide sequence ID" value="NZ_CP014806.1"/>
</dbReference>